<sequence>MQLPKLNFWGQIGVSGVSMGYCAAFVVVAIAVATPGPILASVVANCRASRGKSGCGYAGGGVEAAETATLGAWLVEGWTDDRGAVMRLGACASTGVGLAVASTERGRDSLSSSDSTFFRETQVFTLNLGRTQLKRHAHVSVTFLCAWAIYNGFKYLSFEYRPFHIPSKQLLVEPAIRTQVANSPNMPSTSSRPTRESLRHPFLSRGYLSSRDARLRPLSGTEALELVKDTVVYALERLTWDNAPLHPLKPHHFNHPVSGYSLDDGYQDYRNLGCFYQECAPIEHPGFDATSRKASNKIVTAPLALTDEELFTTPKYRDLVMFLIMREEQLSTPQTQDQMTPRHSPYFHQFCDELGIPVSERVVPH</sequence>
<reference evidence="2 3" key="1">
    <citation type="journal article" date="2019" name="Nat. Ecol. Evol.">
        <title>Megaphylogeny resolves global patterns of mushroom evolution.</title>
        <authorList>
            <person name="Varga T."/>
            <person name="Krizsan K."/>
            <person name="Foldi C."/>
            <person name="Dima B."/>
            <person name="Sanchez-Garcia M."/>
            <person name="Sanchez-Ramirez S."/>
            <person name="Szollosi G.J."/>
            <person name="Szarkandi J.G."/>
            <person name="Papp V."/>
            <person name="Albert L."/>
            <person name="Andreopoulos W."/>
            <person name="Angelini C."/>
            <person name="Antonin V."/>
            <person name="Barry K.W."/>
            <person name="Bougher N.L."/>
            <person name="Buchanan P."/>
            <person name="Buyck B."/>
            <person name="Bense V."/>
            <person name="Catcheside P."/>
            <person name="Chovatia M."/>
            <person name="Cooper J."/>
            <person name="Damon W."/>
            <person name="Desjardin D."/>
            <person name="Finy P."/>
            <person name="Geml J."/>
            <person name="Haridas S."/>
            <person name="Hughes K."/>
            <person name="Justo A."/>
            <person name="Karasinski D."/>
            <person name="Kautmanova I."/>
            <person name="Kiss B."/>
            <person name="Kocsube S."/>
            <person name="Kotiranta H."/>
            <person name="LaButti K.M."/>
            <person name="Lechner B.E."/>
            <person name="Liimatainen K."/>
            <person name="Lipzen A."/>
            <person name="Lukacs Z."/>
            <person name="Mihaltcheva S."/>
            <person name="Morgado L.N."/>
            <person name="Niskanen T."/>
            <person name="Noordeloos M.E."/>
            <person name="Ohm R.A."/>
            <person name="Ortiz-Santana B."/>
            <person name="Ovrebo C."/>
            <person name="Racz N."/>
            <person name="Riley R."/>
            <person name="Savchenko A."/>
            <person name="Shiryaev A."/>
            <person name="Soop K."/>
            <person name="Spirin V."/>
            <person name="Szebenyi C."/>
            <person name="Tomsovsky M."/>
            <person name="Tulloss R.E."/>
            <person name="Uehling J."/>
            <person name="Grigoriev I.V."/>
            <person name="Vagvolgyi C."/>
            <person name="Papp T."/>
            <person name="Martin F.M."/>
            <person name="Miettinen O."/>
            <person name="Hibbett D.S."/>
            <person name="Nagy L.G."/>
        </authorList>
    </citation>
    <scope>NUCLEOTIDE SEQUENCE [LARGE SCALE GENOMIC DNA]</scope>
    <source>
        <strain evidence="2 3">CBS 121175</strain>
    </source>
</reference>
<evidence type="ECO:0000313" key="2">
    <source>
        <dbReference type="EMBL" id="TFK19063.1"/>
    </source>
</evidence>
<keyword evidence="3" id="KW-1185">Reference proteome</keyword>
<keyword evidence="1" id="KW-1133">Transmembrane helix</keyword>
<dbReference type="Proteomes" id="UP000307440">
    <property type="component" value="Unassembled WGS sequence"/>
</dbReference>
<keyword evidence="1" id="KW-0812">Transmembrane</keyword>
<accession>A0A5C3KH57</accession>
<keyword evidence="1" id="KW-0472">Membrane</keyword>
<dbReference type="EMBL" id="ML210362">
    <property type="protein sequence ID" value="TFK19063.1"/>
    <property type="molecule type" value="Genomic_DNA"/>
</dbReference>
<evidence type="ECO:0000256" key="1">
    <source>
        <dbReference type="SAM" id="Phobius"/>
    </source>
</evidence>
<proteinExistence type="predicted"/>
<organism evidence="2 3">
    <name type="scientific">Coprinopsis marcescibilis</name>
    <name type="common">Agaric fungus</name>
    <name type="synonym">Psathyrella marcescibilis</name>
    <dbReference type="NCBI Taxonomy" id="230819"/>
    <lineage>
        <taxon>Eukaryota</taxon>
        <taxon>Fungi</taxon>
        <taxon>Dikarya</taxon>
        <taxon>Basidiomycota</taxon>
        <taxon>Agaricomycotina</taxon>
        <taxon>Agaricomycetes</taxon>
        <taxon>Agaricomycetidae</taxon>
        <taxon>Agaricales</taxon>
        <taxon>Agaricineae</taxon>
        <taxon>Psathyrellaceae</taxon>
        <taxon>Coprinopsis</taxon>
    </lineage>
</organism>
<dbReference type="AlphaFoldDB" id="A0A5C3KH57"/>
<evidence type="ECO:0000313" key="3">
    <source>
        <dbReference type="Proteomes" id="UP000307440"/>
    </source>
</evidence>
<gene>
    <name evidence="2" type="ORF">FA15DRAFT_660205</name>
</gene>
<protein>
    <submittedName>
        <fullName evidence="2">Uncharacterized protein</fullName>
    </submittedName>
</protein>
<feature type="transmembrane region" description="Helical" evidence="1">
    <location>
        <begin position="12"/>
        <end position="33"/>
    </location>
</feature>
<dbReference type="STRING" id="230819.A0A5C3KH57"/>
<name>A0A5C3KH57_COPMA</name>